<reference evidence="1 2" key="1">
    <citation type="journal article" date="2016" name="Nat. Commun.">
        <title>Thousands of microbial genomes shed light on interconnected biogeochemical processes in an aquifer system.</title>
        <authorList>
            <person name="Anantharaman K."/>
            <person name="Brown C.T."/>
            <person name="Hug L.A."/>
            <person name="Sharon I."/>
            <person name="Castelle C.J."/>
            <person name="Probst A.J."/>
            <person name="Thomas B.C."/>
            <person name="Singh A."/>
            <person name="Wilkins M.J."/>
            <person name="Karaoz U."/>
            <person name="Brodie E.L."/>
            <person name="Williams K.H."/>
            <person name="Hubbard S.S."/>
            <person name="Banfield J.F."/>
        </authorList>
    </citation>
    <scope>NUCLEOTIDE SEQUENCE [LARGE SCALE GENOMIC DNA]</scope>
</reference>
<evidence type="ECO:0000313" key="1">
    <source>
        <dbReference type="EMBL" id="OGN04109.1"/>
    </source>
</evidence>
<dbReference type="EMBL" id="MGJI01000025">
    <property type="protein sequence ID" value="OGN04109.1"/>
    <property type="molecule type" value="Genomic_DNA"/>
</dbReference>
<accession>A0A1F8EVN5</accession>
<organism evidence="1 2">
    <name type="scientific">Candidatus Yanofskybacteria bacterium RIFCSPHIGHO2_01_FULL_44_17</name>
    <dbReference type="NCBI Taxonomy" id="1802668"/>
    <lineage>
        <taxon>Bacteria</taxon>
        <taxon>Candidatus Yanofskyibacteriota</taxon>
    </lineage>
</organism>
<dbReference type="Proteomes" id="UP000177507">
    <property type="component" value="Unassembled WGS sequence"/>
</dbReference>
<dbReference type="AlphaFoldDB" id="A0A1F8EVN5"/>
<sequence length="354" mass="40538">MVVANSPPSLLILLKIMPEIGSFIEYKKDFFNADNDRFAGLIFFQSGREALRYLIGHFKIRTIFLPSYFCDDVCAYLKKIKGLKIKEYALDDKLGIKKSILAKIKSKNEGKVAFLMVDFFGRRDPNYDFIAASLKRAGVVLLSDRTHSALNSYNNFFDAELASIKKLFVNLPGAYVGGVKYTGKYARLDLQTGLALLGLKERYLKNNDKVLKKKFLEGMRKEEGSLANFHKNARVVKAPKLEEILSKADIKKMKRARMNNYITLSKNIKPTKKFAWLDLGFAKNETPTFALIKCTSYKIREGLKAHLIKNDIYPPVHWPNGTELSRLLISIPIDHRYLPKDMRYVSSVINRFNK</sequence>
<gene>
    <name evidence="1" type="ORF">A2831_02245</name>
</gene>
<evidence type="ECO:0000313" key="2">
    <source>
        <dbReference type="Proteomes" id="UP000177507"/>
    </source>
</evidence>
<proteinExistence type="predicted"/>
<dbReference type="SUPFAM" id="SSF53383">
    <property type="entry name" value="PLP-dependent transferases"/>
    <property type="match status" value="1"/>
</dbReference>
<evidence type="ECO:0008006" key="3">
    <source>
        <dbReference type="Google" id="ProtNLM"/>
    </source>
</evidence>
<dbReference type="STRING" id="1802668.A2831_02245"/>
<protein>
    <recommendedName>
        <fullName evidence="3">DegT/DnrJ/EryC1/StrS aminotransferase</fullName>
    </recommendedName>
</protein>
<comment type="caution">
    <text evidence="1">The sequence shown here is derived from an EMBL/GenBank/DDBJ whole genome shotgun (WGS) entry which is preliminary data.</text>
</comment>
<name>A0A1F8EVN5_9BACT</name>
<dbReference type="InterPro" id="IPR015424">
    <property type="entry name" value="PyrdxlP-dep_Trfase"/>
</dbReference>